<evidence type="ECO:0000313" key="2">
    <source>
        <dbReference type="Proteomes" id="UP000625711"/>
    </source>
</evidence>
<dbReference type="Proteomes" id="UP000625711">
    <property type="component" value="Unassembled WGS sequence"/>
</dbReference>
<name>A0A834MHE2_RHYFE</name>
<evidence type="ECO:0000313" key="1">
    <source>
        <dbReference type="EMBL" id="KAF7283991.1"/>
    </source>
</evidence>
<dbReference type="EMBL" id="JAACXV010000085">
    <property type="protein sequence ID" value="KAF7283991.1"/>
    <property type="molecule type" value="Genomic_DNA"/>
</dbReference>
<accession>A0A834MHE2</accession>
<dbReference type="AlphaFoldDB" id="A0A834MHE2"/>
<reference evidence="1" key="1">
    <citation type="submission" date="2020-08" db="EMBL/GenBank/DDBJ databases">
        <title>Genome sequencing and assembly of the red palm weevil Rhynchophorus ferrugineus.</title>
        <authorList>
            <person name="Dias G.B."/>
            <person name="Bergman C.M."/>
            <person name="Manee M."/>
        </authorList>
    </citation>
    <scope>NUCLEOTIDE SEQUENCE</scope>
    <source>
        <strain evidence="1">AA-2017</strain>
        <tissue evidence="1">Whole larva</tissue>
    </source>
</reference>
<sequence length="104" mass="11455">MGSFRISVFRVAVQGTFPRVGNFRRRTSFHSRVGGHLYGFTGPLARRTSGNERSSCSTGCAHTLTHKYTGDANGSGSAEELRRRRRRFTKLNAAVATDSDSRST</sequence>
<organism evidence="1 2">
    <name type="scientific">Rhynchophorus ferrugineus</name>
    <name type="common">Red palm weevil</name>
    <name type="synonym">Curculio ferrugineus</name>
    <dbReference type="NCBI Taxonomy" id="354439"/>
    <lineage>
        <taxon>Eukaryota</taxon>
        <taxon>Metazoa</taxon>
        <taxon>Ecdysozoa</taxon>
        <taxon>Arthropoda</taxon>
        <taxon>Hexapoda</taxon>
        <taxon>Insecta</taxon>
        <taxon>Pterygota</taxon>
        <taxon>Neoptera</taxon>
        <taxon>Endopterygota</taxon>
        <taxon>Coleoptera</taxon>
        <taxon>Polyphaga</taxon>
        <taxon>Cucujiformia</taxon>
        <taxon>Curculionidae</taxon>
        <taxon>Dryophthorinae</taxon>
        <taxon>Rhynchophorus</taxon>
    </lineage>
</organism>
<protein>
    <submittedName>
        <fullName evidence="1">Uncharacterized protein</fullName>
    </submittedName>
</protein>
<proteinExistence type="predicted"/>
<comment type="caution">
    <text evidence="1">The sequence shown here is derived from an EMBL/GenBank/DDBJ whole genome shotgun (WGS) entry which is preliminary data.</text>
</comment>
<gene>
    <name evidence="1" type="ORF">GWI33_022808</name>
</gene>
<keyword evidence="2" id="KW-1185">Reference proteome</keyword>